<feature type="region of interest" description="Disordered" evidence="2">
    <location>
        <begin position="92"/>
        <end position="113"/>
    </location>
</feature>
<comment type="caution">
    <text evidence="5">The sequence shown here is derived from an EMBL/GenBank/DDBJ whole genome shotgun (WGS) entry which is preliminary data.</text>
</comment>
<evidence type="ECO:0000313" key="6">
    <source>
        <dbReference type="Proteomes" id="UP000019473"/>
    </source>
</evidence>
<dbReference type="eggNOG" id="ENOG502S31W">
    <property type="taxonomic scope" value="Eukaryota"/>
</dbReference>
<keyword evidence="6" id="KW-1185">Reference proteome</keyword>
<dbReference type="HOGENOM" id="CLU_071887_0_0_1"/>
<protein>
    <recommendedName>
        <fullName evidence="4">AMP-activated protein kinase glycogen-binding domain-containing protein</fullName>
    </recommendedName>
</protein>
<dbReference type="OrthoDB" id="5350410at2759"/>
<reference evidence="5 6" key="1">
    <citation type="submission" date="2013-03" db="EMBL/GenBank/DDBJ databases">
        <title>The Genome Sequence of Cladophialophora yegresii CBS 114405.</title>
        <authorList>
            <consortium name="The Broad Institute Genomics Platform"/>
            <person name="Cuomo C."/>
            <person name="de Hoog S."/>
            <person name="Gorbushina A."/>
            <person name="Walker B."/>
            <person name="Young S.K."/>
            <person name="Zeng Q."/>
            <person name="Gargeya S."/>
            <person name="Fitzgerald M."/>
            <person name="Haas B."/>
            <person name="Abouelleil A."/>
            <person name="Allen A.W."/>
            <person name="Alvarado L."/>
            <person name="Arachchi H.M."/>
            <person name="Berlin A.M."/>
            <person name="Chapman S.B."/>
            <person name="Gainer-Dewar J."/>
            <person name="Goldberg J."/>
            <person name="Griggs A."/>
            <person name="Gujja S."/>
            <person name="Hansen M."/>
            <person name="Howarth C."/>
            <person name="Imamovic A."/>
            <person name="Ireland A."/>
            <person name="Larimer J."/>
            <person name="McCowan C."/>
            <person name="Murphy C."/>
            <person name="Pearson M."/>
            <person name="Poon T.W."/>
            <person name="Priest M."/>
            <person name="Roberts A."/>
            <person name="Saif S."/>
            <person name="Shea T."/>
            <person name="Sisk P."/>
            <person name="Sykes S."/>
            <person name="Wortman J."/>
            <person name="Nusbaum C."/>
            <person name="Birren B."/>
        </authorList>
    </citation>
    <scope>NUCLEOTIDE SEQUENCE [LARGE SCALE GENOMIC DNA]</scope>
    <source>
        <strain evidence="5 6">CBS 114405</strain>
    </source>
</reference>
<dbReference type="PANTHER" id="PTHR10343:SF84">
    <property type="entry name" value="5'-AMP-ACTIVATED PROTEIN KINASE SUBUNIT BETA-1"/>
    <property type="match status" value="1"/>
</dbReference>
<dbReference type="Proteomes" id="UP000019473">
    <property type="component" value="Unassembled WGS sequence"/>
</dbReference>
<dbReference type="VEuPathDB" id="FungiDB:A1O7_00995"/>
<comment type="similarity">
    <text evidence="1">Belongs to the 5'-AMP-activated protein kinase beta subunit family.</text>
</comment>
<dbReference type="Pfam" id="PF16561">
    <property type="entry name" value="AMPK1_CBM"/>
    <property type="match status" value="1"/>
</dbReference>
<evidence type="ECO:0000256" key="1">
    <source>
        <dbReference type="ARBA" id="ARBA00010926"/>
    </source>
</evidence>
<dbReference type="PANTHER" id="PTHR10343">
    <property type="entry name" value="5'-AMP-ACTIVATED PROTEIN KINASE , BETA SUBUNIT"/>
    <property type="match status" value="1"/>
</dbReference>
<name>W9W962_9EURO</name>
<keyword evidence="3" id="KW-0472">Membrane</keyword>
<dbReference type="GeneID" id="19175609"/>
<dbReference type="CDD" id="cd02859">
    <property type="entry name" value="E_set_AMPKbeta_like_N"/>
    <property type="match status" value="1"/>
</dbReference>
<dbReference type="SUPFAM" id="SSF81296">
    <property type="entry name" value="E set domains"/>
    <property type="match status" value="1"/>
</dbReference>
<gene>
    <name evidence="5" type="ORF">A1O7_00995</name>
</gene>
<dbReference type="STRING" id="1182544.W9W962"/>
<evidence type="ECO:0000313" key="5">
    <source>
        <dbReference type="EMBL" id="EXJ64657.1"/>
    </source>
</evidence>
<keyword evidence="3" id="KW-1133">Transmembrane helix</keyword>
<proteinExistence type="inferred from homology"/>
<dbReference type="InterPro" id="IPR013783">
    <property type="entry name" value="Ig-like_fold"/>
</dbReference>
<feature type="transmembrane region" description="Helical" evidence="3">
    <location>
        <begin position="257"/>
        <end position="275"/>
    </location>
</feature>
<evidence type="ECO:0000256" key="3">
    <source>
        <dbReference type="SAM" id="Phobius"/>
    </source>
</evidence>
<dbReference type="EMBL" id="AMGW01000001">
    <property type="protein sequence ID" value="EXJ64657.1"/>
    <property type="molecule type" value="Genomic_DNA"/>
</dbReference>
<accession>W9W962</accession>
<evidence type="ECO:0000256" key="2">
    <source>
        <dbReference type="SAM" id="MobiDB-lite"/>
    </source>
</evidence>
<dbReference type="Gene3D" id="2.60.40.10">
    <property type="entry name" value="Immunoglobulins"/>
    <property type="match status" value="1"/>
</dbReference>
<dbReference type="InterPro" id="IPR014756">
    <property type="entry name" value="Ig_E-set"/>
</dbReference>
<sequence>MVSTTITFDKDHVQPPVFVAGGFTEWAPVEMTCETTEANGSLKHVFSYRTELEPGEYQYKFRLGPGDWWVLDESAQKATDELGNVNNVLSVETEERKAPSEPPAEAIPTPLPRVLNTKDAYIMEDEPTVNGSANHEHSSQPYPPPEEVVSKLVDSHTPKQPAVDVQEPMAETEKQGQFNQQAGKESREIVTPRSESIPDFAPPPYSVSATGAVQESGDKVQVAPVAEAGPQKQPAKPAANEDESEQKKQSLGYSTKSLLMVVVLVAVPVAVSYYLRR</sequence>
<organism evidence="5 6">
    <name type="scientific">Cladophialophora yegresii CBS 114405</name>
    <dbReference type="NCBI Taxonomy" id="1182544"/>
    <lineage>
        <taxon>Eukaryota</taxon>
        <taxon>Fungi</taxon>
        <taxon>Dikarya</taxon>
        <taxon>Ascomycota</taxon>
        <taxon>Pezizomycotina</taxon>
        <taxon>Eurotiomycetes</taxon>
        <taxon>Chaetothyriomycetidae</taxon>
        <taxon>Chaetothyriales</taxon>
        <taxon>Herpotrichiellaceae</taxon>
        <taxon>Cladophialophora</taxon>
    </lineage>
</organism>
<dbReference type="RefSeq" id="XP_007753224.1">
    <property type="nucleotide sequence ID" value="XM_007755034.1"/>
</dbReference>
<keyword evidence="3" id="KW-0812">Transmembrane</keyword>
<feature type="domain" description="AMP-activated protein kinase glycogen-binding" evidence="4">
    <location>
        <begin position="16"/>
        <end position="94"/>
    </location>
</feature>
<evidence type="ECO:0000259" key="4">
    <source>
        <dbReference type="Pfam" id="PF16561"/>
    </source>
</evidence>
<feature type="region of interest" description="Disordered" evidence="2">
    <location>
        <begin position="128"/>
        <end position="250"/>
    </location>
</feature>
<dbReference type="InterPro" id="IPR050827">
    <property type="entry name" value="CRP1_MDG1_kinase"/>
</dbReference>
<dbReference type="AlphaFoldDB" id="W9W962"/>
<dbReference type="InterPro" id="IPR032640">
    <property type="entry name" value="AMPK1_CBM"/>
</dbReference>